<evidence type="ECO:0000313" key="1">
    <source>
        <dbReference type="EMBL" id="CAG8655267.1"/>
    </source>
</evidence>
<gene>
    <name evidence="1" type="ORF">DHETER_LOCUS9491</name>
</gene>
<feature type="non-terminal residue" evidence="1">
    <location>
        <position position="1"/>
    </location>
</feature>
<feature type="non-terminal residue" evidence="1">
    <location>
        <position position="49"/>
    </location>
</feature>
<proteinExistence type="predicted"/>
<dbReference type="EMBL" id="CAJVPU010016759">
    <property type="protein sequence ID" value="CAG8655267.1"/>
    <property type="molecule type" value="Genomic_DNA"/>
</dbReference>
<keyword evidence="2" id="KW-1185">Reference proteome</keyword>
<name>A0ACA9NH34_9GLOM</name>
<evidence type="ECO:0000313" key="2">
    <source>
        <dbReference type="Proteomes" id="UP000789702"/>
    </source>
</evidence>
<sequence>LTSNKAPESTDRKKGCSNKLTEPYEFPCKSIHPTTLQFPDPASSRQKTR</sequence>
<organism evidence="1 2">
    <name type="scientific">Dentiscutata heterogama</name>
    <dbReference type="NCBI Taxonomy" id="1316150"/>
    <lineage>
        <taxon>Eukaryota</taxon>
        <taxon>Fungi</taxon>
        <taxon>Fungi incertae sedis</taxon>
        <taxon>Mucoromycota</taxon>
        <taxon>Glomeromycotina</taxon>
        <taxon>Glomeromycetes</taxon>
        <taxon>Diversisporales</taxon>
        <taxon>Gigasporaceae</taxon>
        <taxon>Dentiscutata</taxon>
    </lineage>
</organism>
<accession>A0ACA9NH34</accession>
<protein>
    <submittedName>
        <fullName evidence="1">7042_t:CDS:1</fullName>
    </submittedName>
</protein>
<dbReference type="Proteomes" id="UP000789702">
    <property type="component" value="Unassembled WGS sequence"/>
</dbReference>
<comment type="caution">
    <text evidence="1">The sequence shown here is derived from an EMBL/GenBank/DDBJ whole genome shotgun (WGS) entry which is preliminary data.</text>
</comment>
<reference evidence="1" key="1">
    <citation type="submission" date="2021-06" db="EMBL/GenBank/DDBJ databases">
        <authorList>
            <person name="Kallberg Y."/>
            <person name="Tangrot J."/>
            <person name="Rosling A."/>
        </authorList>
    </citation>
    <scope>NUCLEOTIDE SEQUENCE</scope>
    <source>
        <strain evidence="1">IL203A</strain>
    </source>
</reference>